<dbReference type="GO" id="GO:0030897">
    <property type="term" value="C:HOPS complex"/>
    <property type="evidence" value="ECO:0007669"/>
    <property type="project" value="TreeGrafter"/>
</dbReference>
<dbReference type="AlphaFoldDB" id="X6N8T9"/>
<feature type="coiled-coil region" evidence="1">
    <location>
        <begin position="4"/>
        <end position="31"/>
    </location>
</feature>
<dbReference type="GO" id="GO:0034058">
    <property type="term" value="P:endosomal vesicle fusion"/>
    <property type="evidence" value="ECO:0007669"/>
    <property type="project" value="TreeGrafter"/>
</dbReference>
<gene>
    <name evidence="2" type="ORF">RFI_15029</name>
</gene>
<reference evidence="2 3" key="1">
    <citation type="journal article" date="2013" name="Curr. Biol.">
        <title>The Genome of the Foraminiferan Reticulomyxa filosa.</title>
        <authorList>
            <person name="Glockner G."/>
            <person name="Hulsmann N."/>
            <person name="Schleicher M."/>
            <person name="Noegel A.A."/>
            <person name="Eichinger L."/>
            <person name="Gallinger C."/>
            <person name="Pawlowski J."/>
            <person name="Sierra R."/>
            <person name="Euteneuer U."/>
            <person name="Pillet L."/>
            <person name="Moustafa A."/>
            <person name="Platzer M."/>
            <person name="Groth M."/>
            <person name="Szafranski K."/>
            <person name="Schliwa M."/>
        </authorList>
    </citation>
    <scope>NUCLEOTIDE SEQUENCE [LARGE SCALE GENOMIC DNA]</scope>
</reference>
<dbReference type="EMBL" id="ASPP01010974">
    <property type="protein sequence ID" value="ETO22174.1"/>
    <property type="molecule type" value="Genomic_DNA"/>
</dbReference>
<organism evidence="2 3">
    <name type="scientific">Reticulomyxa filosa</name>
    <dbReference type="NCBI Taxonomy" id="46433"/>
    <lineage>
        <taxon>Eukaryota</taxon>
        <taxon>Sar</taxon>
        <taxon>Rhizaria</taxon>
        <taxon>Retaria</taxon>
        <taxon>Foraminifera</taxon>
        <taxon>Monothalamids</taxon>
        <taxon>Reticulomyxidae</taxon>
        <taxon>Reticulomyxa</taxon>
    </lineage>
</organism>
<comment type="caution">
    <text evidence="2">The sequence shown here is derived from an EMBL/GenBank/DDBJ whole genome shotgun (WGS) entry which is preliminary data.</text>
</comment>
<evidence type="ECO:0000256" key="1">
    <source>
        <dbReference type="SAM" id="Coils"/>
    </source>
</evidence>
<name>X6N8T9_RETFI</name>
<accession>X6N8T9</accession>
<protein>
    <recommendedName>
        <fullName evidence="4">RING-type domain-containing protein</fullName>
    </recommendedName>
</protein>
<dbReference type="InterPro" id="IPR045111">
    <property type="entry name" value="Vps41/Vps8"/>
</dbReference>
<dbReference type="GO" id="GO:0005770">
    <property type="term" value="C:late endosome"/>
    <property type="evidence" value="ECO:0007669"/>
    <property type="project" value="TreeGrafter"/>
</dbReference>
<sequence length="259" mass="29638">MGLMVSLTEKIKDASASIDQLELAIALCRRQTLVLLQHILICAQNIAQKKHKYTLFVCAYVFRLSQKDQVNESTEALWDCLLDECLSIQQDIALKVNNNSYQEKYSHKVRENMKTTVSILVGCVLEAMMGMKINLSKMFAKIVDKCSFNEYLHYRDTVDVMLSTYQYETNMLQTAVHLFSQGAFSEFEKLVNSSKHSFKAPDEYCKICEAKLQDVPLCLSNMIEQRSPIRKSQLVQIFACGHAIHIPCLVCLPHSPFFF</sequence>
<evidence type="ECO:0008006" key="4">
    <source>
        <dbReference type="Google" id="ProtNLM"/>
    </source>
</evidence>
<dbReference type="Proteomes" id="UP000023152">
    <property type="component" value="Unassembled WGS sequence"/>
</dbReference>
<keyword evidence="1" id="KW-0175">Coiled coil</keyword>
<dbReference type="OrthoDB" id="289913at2759"/>
<proteinExistence type="predicted"/>
<dbReference type="PANTHER" id="PTHR12616">
    <property type="entry name" value="VACUOLAR PROTEIN SORTING VPS41"/>
    <property type="match status" value="1"/>
</dbReference>
<dbReference type="GO" id="GO:0006623">
    <property type="term" value="P:protein targeting to vacuole"/>
    <property type="evidence" value="ECO:0007669"/>
    <property type="project" value="InterPro"/>
</dbReference>
<dbReference type="PANTHER" id="PTHR12616:SF8">
    <property type="entry name" value="VACUOLAR PROTEIN SORTING-ASSOCIATED PROTEIN 8 HOMOLOG"/>
    <property type="match status" value="1"/>
</dbReference>
<evidence type="ECO:0000313" key="3">
    <source>
        <dbReference type="Proteomes" id="UP000023152"/>
    </source>
</evidence>
<keyword evidence="3" id="KW-1185">Reference proteome</keyword>
<evidence type="ECO:0000313" key="2">
    <source>
        <dbReference type="EMBL" id="ETO22174.1"/>
    </source>
</evidence>